<organism evidence="2 3">
    <name type="scientific">Xanthomonas vasicola pv. vasculorum</name>
    <dbReference type="NCBI Taxonomy" id="325776"/>
    <lineage>
        <taxon>Bacteria</taxon>
        <taxon>Pseudomonadati</taxon>
        <taxon>Pseudomonadota</taxon>
        <taxon>Gammaproteobacteria</taxon>
        <taxon>Lysobacterales</taxon>
        <taxon>Lysobacteraceae</taxon>
        <taxon>Xanthomonas</taxon>
    </lineage>
</organism>
<evidence type="ECO:0000256" key="1">
    <source>
        <dbReference type="SAM" id="Phobius"/>
    </source>
</evidence>
<feature type="transmembrane region" description="Helical" evidence="1">
    <location>
        <begin position="6"/>
        <end position="32"/>
    </location>
</feature>
<name>A0AAE8F785_XANVA</name>
<evidence type="ECO:0000313" key="2">
    <source>
        <dbReference type="EMBL" id="RNL04408.1"/>
    </source>
</evidence>
<keyword evidence="1" id="KW-0472">Membrane</keyword>
<keyword evidence="1" id="KW-1133">Transmembrane helix</keyword>
<comment type="caution">
    <text evidence="2">The sequence shown here is derived from an EMBL/GenBank/DDBJ whole genome shotgun (WGS) entry which is preliminary data.</text>
</comment>
<dbReference type="Proteomes" id="UP000284283">
    <property type="component" value="Unassembled WGS sequence"/>
</dbReference>
<dbReference type="EMBL" id="PYTT01000061">
    <property type="protein sequence ID" value="RNL04408.1"/>
    <property type="molecule type" value="Genomic_DNA"/>
</dbReference>
<keyword evidence="1" id="KW-0812">Transmembrane</keyword>
<protein>
    <submittedName>
        <fullName evidence="2">Uncharacterized protein</fullName>
    </submittedName>
</protein>
<reference evidence="2 3" key="1">
    <citation type="submission" date="2018-03" db="EMBL/GenBank/DDBJ databases">
        <authorList>
            <person name="Wu G."/>
        </authorList>
    </citation>
    <scope>NUCLEOTIDE SEQUENCE [LARGE SCALE GENOMIC DNA]</scope>
    <source>
        <strain evidence="2 3">SAM-118</strain>
    </source>
</reference>
<gene>
    <name evidence="2" type="ORF">C9386_06645</name>
</gene>
<feature type="transmembrane region" description="Helical" evidence="1">
    <location>
        <begin position="44"/>
        <end position="68"/>
    </location>
</feature>
<dbReference type="KEGG" id="xva:C7V42_02680"/>
<evidence type="ECO:0000313" key="3">
    <source>
        <dbReference type="Proteomes" id="UP000284283"/>
    </source>
</evidence>
<proteinExistence type="predicted"/>
<accession>A0AAE8F785</accession>
<dbReference type="AlphaFoldDB" id="A0AAE8F785"/>
<sequence>MPGVSAHWLWIFALLAALTEYAGVLGLMVGASRRYDGPMGKSERAFVIAVLGVGLMCVLAPDVATWLATAGRIVVLPLRMPVRTLEQR</sequence>